<dbReference type="SUPFAM" id="SSF53850">
    <property type="entry name" value="Periplasmic binding protein-like II"/>
    <property type="match status" value="1"/>
</dbReference>
<evidence type="ECO:0000313" key="9">
    <source>
        <dbReference type="Proteomes" id="UP000181951"/>
    </source>
</evidence>
<organism evidence="8 9">
    <name type="scientific">Actinacidiphila rubida</name>
    <dbReference type="NCBI Taxonomy" id="310780"/>
    <lineage>
        <taxon>Bacteria</taxon>
        <taxon>Bacillati</taxon>
        <taxon>Actinomycetota</taxon>
        <taxon>Actinomycetes</taxon>
        <taxon>Kitasatosporales</taxon>
        <taxon>Streptomycetaceae</taxon>
        <taxon>Actinacidiphila</taxon>
    </lineage>
</organism>
<feature type="signal peptide" evidence="7">
    <location>
        <begin position="1"/>
        <end position="21"/>
    </location>
</feature>
<dbReference type="Pfam" id="PF01547">
    <property type="entry name" value="SBP_bac_1"/>
    <property type="match status" value="1"/>
</dbReference>
<sequence>MRRTALAATGAVLVLTLAACAGSGSGSGGSSSGTVPVPTDPSKVTGTITVLTNRTDQVQDGTTKRYAAEFAKVYPHVTVKFQGLTDYEGDVKIRMNSKNYGDVLSIPNSVPLKEYPTFFAPLGTAADLSKTYDFTDHATVGGKVYGIANIGTANGFVYNKAVWKQAGVTTWPATPQQFLDDLKAIRARTGATPYYTNYHDGWPMTNWGNALGSPSCDPAANDKLADTKEPWAPGQDLNVVDSLLFDIVHGKLSESDPDTTNWENSKALIGTGKVATMWLGSWAVVQMQDAAKKAGRNPDDIGFMPFPVQKDGHFCSVVRPDYQYAVNVHSKNKAAARAWIDWFVNKSGDAQAALSISSVKGSPLPADLKPFQDSGARFIHLTNDKTALVDEIDKASEIGINNQDYPQHIVDVARGAAGGDKDSVFKDLDAKWSQAQGTLG</sequence>
<feature type="region of interest" description="Disordered" evidence="6">
    <location>
        <begin position="24"/>
        <end position="43"/>
    </location>
</feature>
<evidence type="ECO:0000313" key="8">
    <source>
        <dbReference type="EMBL" id="SEN79996.1"/>
    </source>
</evidence>
<gene>
    <name evidence="8" type="ORF">SAMN05216267_1010115</name>
</gene>
<evidence type="ECO:0000256" key="2">
    <source>
        <dbReference type="ARBA" id="ARBA00022729"/>
    </source>
</evidence>
<dbReference type="Gene3D" id="3.40.190.10">
    <property type="entry name" value="Periplasmic binding protein-like II"/>
    <property type="match status" value="2"/>
</dbReference>
<feature type="chain" id="PRO_5010371129" evidence="7">
    <location>
        <begin position="22"/>
        <end position="440"/>
    </location>
</feature>
<dbReference type="InterPro" id="IPR006059">
    <property type="entry name" value="SBP"/>
</dbReference>
<evidence type="ECO:0000256" key="1">
    <source>
        <dbReference type="ARBA" id="ARBA00022475"/>
    </source>
</evidence>
<keyword evidence="3" id="KW-0472">Membrane</keyword>
<dbReference type="PANTHER" id="PTHR43649">
    <property type="entry name" value="ARABINOSE-BINDING PROTEIN-RELATED"/>
    <property type="match status" value="1"/>
</dbReference>
<proteinExistence type="predicted"/>
<evidence type="ECO:0000256" key="7">
    <source>
        <dbReference type="SAM" id="SignalP"/>
    </source>
</evidence>
<name>A0A1H8JI62_9ACTN</name>
<evidence type="ECO:0000256" key="6">
    <source>
        <dbReference type="SAM" id="MobiDB-lite"/>
    </source>
</evidence>
<dbReference type="EMBL" id="FODD01000010">
    <property type="protein sequence ID" value="SEN79996.1"/>
    <property type="molecule type" value="Genomic_DNA"/>
</dbReference>
<keyword evidence="2 7" id="KW-0732">Signal</keyword>
<dbReference type="Proteomes" id="UP000181951">
    <property type="component" value="Unassembled WGS sequence"/>
</dbReference>
<dbReference type="OrthoDB" id="2060074at2"/>
<evidence type="ECO:0000256" key="3">
    <source>
        <dbReference type="ARBA" id="ARBA00023136"/>
    </source>
</evidence>
<keyword evidence="9" id="KW-1185">Reference proteome</keyword>
<dbReference type="PANTHER" id="PTHR43649:SF33">
    <property type="entry name" value="POLYGALACTURONAN_RHAMNOGALACTURONAN-BINDING PROTEIN YTCQ"/>
    <property type="match status" value="1"/>
</dbReference>
<evidence type="ECO:0000256" key="5">
    <source>
        <dbReference type="ARBA" id="ARBA00023288"/>
    </source>
</evidence>
<evidence type="ECO:0000256" key="4">
    <source>
        <dbReference type="ARBA" id="ARBA00023139"/>
    </source>
</evidence>
<keyword evidence="1" id="KW-1003">Cell membrane</keyword>
<dbReference type="STRING" id="310780.SAMN05216267_1010115"/>
<dbReference type="PROSITE" id="PS51257">
    <property type="entry name" value="PROKAR_LIPOPROTEIN"/>
    <property type="match status" value="1"/>
</dbReference>
<dbReference type="AlphaFoldDB" id="A0A1H8JI62"/>
<reference evidence="8 9" key="1">
    <citation type="submission" date="2016-10" db="EMBL/GenBank/DDBJ databases">
        <authorList>
            <person name="de Groot N.N."/>
        </authorList>
    </citation>
    <scope>NUCLEOTIDE SEQUENCE [LARGE SCALE GENOMIC DNA]</scope>
    <source>
        <strain evidence="8 9">CGMCC 4.2026</strain>
    </source>
</reference>
<keyword evidence="4" id="KW-0564">Palmitate</keyword>
<dbReference type="RefSeq" id="WP_069464865.1">
    <property type="nucleotide sequence ID" value="NZ_FODD01000010.1"/>
</dbReference>
<accession>A0A1H8JI62</accession>
<dbReference type="InterPro" id="IPR050490">
    <property type="entry name" value="Bact_solute-bd_prot1"/>
</dbReference>
<protein>
    <submittedName>
        <fullName evidence="8">ABC-type glycerol-3-phosphate transport system, substrate-binding protein</fullName>
    </submittedName>
</protein>
<keyword evidence="5" id="KW-0449">Lipoprotein</keyword>